<accession>A0A520RZS2</accession>
<proteinExistence type="predicted"/>
<protein>
    <submittedName>
        <fullName evidence="2">Uncharacterized protein</fullName>
    </submittedName>
</protein>
<evidence type="ECO:0000256" key="1">
    <source>
        <dbReference type="SAM" id="Phobius"/>
    </source>
</evidence>
<comment type="caution">
    <text evidence="2">The sequence shown here is derived from an EMBL/GenBank/DDBJ whole genome shotgun (WGS) entry which is preliminary data.</text>
</comment>
<keyword evidence="1" id="KW-0472">Membrane</keyword>
<feature type="transmembrane region" description="Helical" evidence="1">
    <location>
        <begin position="6"/>
        <end position="24"/>
    </location>
</feature>
<dbReference type="EMBL" id="SHAG01000026">
    <property type="protein sequence ID" value="RZO75722.1"/>
    <property type="molecule type" value="Genomic_DNA"/>
</dbReference>
<keyword evidence="1" id="KW-0812">Transmembrane</keyword>
<reference evidence="2 3" key="1">
    <citation type="submission" date="2019-02" db="EMBL/GenBank/DDBJ databases">
        <title>Prokaryotic population dynamics and viral predation in marine succession experiment using metagenomics: the confinement effect.</title>
        <authorList>
            <person name="Haro-Moreno J.M."/>
            <person name="Rodriguez-Valera F."/>
            <person name="Lopez-Perez M."/>
        </authorList>
    </citation>
    <scope>NUCLEOTIDE SEQUENCE [LARGE SCALE GENOMIC DNA]</scope>
    <source>
        <strain evidence="2">MED-G157</strain>
    </source>
</reference>
<evidence type="ECO:0000313" key="2">
    <source>
        <dbReference type="EMBL" id="RZO75722.1"/>
    </source>
</evidence>
<dbReference type="Proteomes" id="UP000316199">
    <property type="component" value="Unassembled WGS sequence"/>
</dbReference>
<evidence type="ECO:0000313" key="3">
    <source>
        <dbReference type="Proteomes" id="UP000316199"/>
    </source>
</evidence>
<gene>
    <name evidence="2" type="ORF">EVA68_06215</name>
</gene>
<organism evidence="2 3">
    <name type="scientific">OM182 bacterium</name>
    <dbReference type="NCBI Taxonomy" id="2510334"/>
    <lineage>
        <taxon>Bacteria</taxon>
        <taxon>Pseudomonadati</taxon>
        <taxon>Pseudomonadota</taxon>
        <taxon>Gammaproteobacteria</taxon>
        <taxon>OMG group</taxon>
        <taxon>OM182 clade</taxon>
    </lineage>
</organism>
<sequence length="175" mass="19983">MEYFIVVAILLMIITPILSVLPSSRQRKQMRLRKVAMSLGINIEITSIDDPDPLQEKYLSSSGKQLAAIIPVIAYRLALAKSRAWDSLQRVNWAIERDIKGEDSSLPSTWCWEGEKPKGLSPKLSEFIISNIESLPEDVIRVDEYSQIVSIYWREASDEEGLQSIHYFLQNCVKL</sequence>
<name>A0A520RZS2_9GAMM</name>
<keyword evidence="1" id="KW-1133">Transmembrane helix</keyword>
<dbReference type="AlphaFoldDB" id="A0A520RZS2"/>